<reference evidence="1 2" key="1">
    <citation type="journal article" date="2019" name="Sci. Rep.">
        <title>Orb-weaving spider Araneus ventricosus genome elucidates the spidroin gene catalogue.</title>
        <authorList>
            <person name="Kono N."/>
            <person name="Nakamura H."/>
            <person name="Ohtoshi R."/>
            <person name="Moran D.A.P."/>
            <person name="Shinohara A."/>
            <person name="Yoshida Y."/>
            <person name="Fujiwara M."/>
            <person name="Mori M."/>
            <person name="Tomita M."/>
            <person name="Arakawa K."/>
        </authorList>
    </citation>
    <scope>NUCLEOTIDE SEQUENCE [LARGE SCALE GENOMIC DNA]</scope>
</reference>
<dbReference type="AlphaFoldDB" id="A0A4Y2F8H8"/>
<proteinExistence type="predicted"/>
<comment type="caution">
    <text evidence="1">The sequence shown here is derived from an EMBL/GenBank/DDBJ whole genome shotgun (WGS) entry which is preliminary data.</text>
</comment>
<gene>
    <name evidence="1" type="ORF">AVEN_65085_1</name>
</gene>
<evidence type="ECO:0000313" key="1">
    <source>
        <dbReference type="EMBL" id="GBM36555.1"/>
    </source>
</evidence>
<organism evidence="1 2">
    <name type="scientific">Araneus ventricosus</name>
    <name type="common">Orbweaver spider</name>
    <name type="synonym">Epeira ventricosa</name>
    <dbReference type="NCBI Taxonomy" id="182803"/>
    <lineage>
        <taxon>Eukaryota</taxon>
        <taxon>Metazoa</taxon>
        <taxon>Ecdysozoa</taxon>
        <taxon>Arthropoda</taxon>
        <taxon>Chelicerata</taxon>
        <taxon>Arachnida</taxon>
        <taxon>Araneae</taxon>
        <taxon>Araneomorphae</taxon>
        <taxon>Entelegynae</taxon>
        <taxon>Araneoidea</taxon>
        <taxon>Araneidae</taxon>
        <taxon>Araneus</taxon>
    </lineage>
</organism>
<name>A0A4Y2F8H8_ARAVE</name>
<dbReference type="EMBL" id="BGPR01000814">
    <property type="protein sequence ID" value="GBM36555.1"/>
    <property type="molecule type" value="Genomic_DNA"/>
</dbReference>
<dbReference type="OrthoDB" id="10275570at2759"/>
<dbReference type="Proteomes" id="UP000499080">
    <property type="component" value="Unassembled WGS sequence"/>
</dbReference>
<sequence>MQIELFYRRVPLCIMKCYWLVDSVVENLTAANWKLNKLPAHGGRALSVATYNLPGLSFSGCDGIQRGQKHKWSGQHRTLSRPNVKVVREAGFYGCHISHCE</sequence>
<evidence type="ECO:0000313" key="2">
    <source>
        <dbReference type="Proteomes" id="UP000499080"/>
    </source>
</evidence>
<keyword evidence="2" id="KW-1185">Reference proteome</keyword>
<protein>
    <submittedName>
        <fullName evidence="1">Uncharacterized protein</fullName>
    </submittedName>
</protein>
<accession>A0A4Y2F8H8</accession>